<dbReference type="InterPro" id="IPR036271">
    <property type="entry name" value="Tet_transcr_reg_TetR-rel_C_sf"/>
</dbReference>
<gene>
    <name evidence="6" type="ORF">AFM16_37240</name>
    <name evidence="7" type="ORF">HCX60_37865</name>
</gene>
<reference evidence="6 8" key="1">
    <citation type="submission" date="2015-07" db="EMBL/GenBank/DDBJ databases">
        <title>Draft Genome Sequence of Streptomyces antibioticus, IMRU 3720 reveals insights in the evolution of actinomycin biosynthetic gene clusters in Streptomyces.</title>
        <authorList>
            <person name="Crnovcic I."/>
            <person name="Ruckert C."/>
            <person name="Kalinowksi J."/>
            <person name="Keller U."/>
        </authorList>
    </citation>
    <scope>NUCLEOTIDE SEQUENCE [LARGE SCALE GENOMIC DNA]</scope>
    <source>
        <strain evidence="6 8">DSM 41481</strain>
    </source>
</reference>
<reference evidence="7 9" key="2">
    <citation type="submission" date="2020-03" db="EMBL/GenBank/DDBJ databases">
        <title>Is there a link between lipid content and antibiotic production in Streptomyces?</title>
        <authorList>
            <person name="David M."/>
            <person name="Lejeune C."/>
            <person name="Abreu S."/>
            <person name="Thibessard A."/>
            <person name="Leblond P."/>
            <person name="Chaminade P."/>
            <person name="Virolle M.-J."/>
        </authorList>
    </citation>
    <scope>NUCLEOTIDE SEQUENCE [LARGE SCALE GENOMIC DNA]</scope>
    <source>
        <strain evidence="7 9">DSM 41481</strain>
    </source>
</reference>
<evidence type="ECO:0000313" key="7">
    <source>
        <dbReference type="EMBL" id="QIT48577.1"/>
    </source>
</evidence>
<protein>
    <submittedName>
        <fullName evidence="6">TetR family transcriptional regulator</fullName>
    </submittedName>
    <submittedName>
        <fullName evidence="7">TetR/AcrR family transcriptional regulator</fullName>
    </submittedName>
</protein>
<dbReference type="Proteomes" id="UP000190306">
    <property type="component" value="Chromosome"/>
</dbReference>
<dbReference type="PANTHER" id="PTHR47506">
    <property type="entry name" value="TRANSCRIPTIONAL REGULATORY PROTEIN"/>
    <property type="match status" value="1"/>
</dbReference>
<keyword evidence="3" id="KW-0804">Transcription</keyword>
<feature type="domain" description="HTH tetR-type" evidence="5">
    <location>
        <begin position="15"/>
        <end position="75"/>
    </location>
</feature>
<keyword evidence="2 4" id="KW-0238">DNA-binding</keyword>
<dbReference type="InterPro" id="IPR001647">
    <property type="entry name" value="HTH_TetR"/>
</dbReference>
<organism evidence="7 9">
    <name type="scientific">Streptomyces antibioticus</name>
    <dbReference type="NCBI Taxonomy" id="1890"/>
    <lineage>
        <taxon>Bacteria</taxon>
        <taxon>Bacillati</taxon>
        <taxon>Actinomycetota</taxon>
        <taxon>Actinomycetes</taxon>
        <taxon>Kitasatosporales</taxon>
        <taxon>Streptomycetaceae</taxon>
        <taxon>Streptomyces</taxon>
    </lineage>
</organism>
<evidence type="ECO:0000256" key="2">
    <source>
        <dbReference type="ARBA" id="ARBA00023125"/>
    </source>
</evidence>
<dbReference type="EMBL" id="LHQL01000014">
    <property type="protein sequence ID" value="OOQ48213.1"/>
    <property type="molecule type" value="Genomic_DNA"/>
</dbReference>
<evidence type="ECO:0000256" key="4">
    <source>
        <dbReference type="PROSITE-ProRule" id="PRU00335"/>
    </source>
</evidence>
<keyword evidence="1" id="KW-0805">Transcription regulation</keyword>
<dbReference type="Proteomes" id="UP000502504">
    <property type="component" value="Chromosome"/>
</dbReference>
<evidence type="ECO:0000259" key="5">
    <source>
        <dbReference type="PROSITE" id="PS50977"/>
    </source>
</evidence>
<dbReference type="PROSITE" id="PS50977">
    <property type="entry name" value="HTH_TETR_2"/>
    <property type="match status" value="1"/>
</dbReference>
<dbReference type="SUPFAM" id="SSF48498">
    <property type="entry name" value="Tetracyclin repressor-like, C-terminal domain"/>
    <property type="match status" value="1"/>
</dbReference>
<dbReference type="InterPro" id="IPR009057">
    <property type="entry name" value="Homeodomain-like_sf"/>
</dbReference>
<name>A0AAE7CPI4_STRAT</name>
<dbReference type="RefSeq" id="WP_078636724.1">
    <property type="nucleotide sequence ID" value="NZ_CM007717.1"/>
</dbReference>
<proteinExistence type="predicted"/>
<dbReference type="Pfam" id="PF00440">
    <property type="entry name" value="TetR_N"/>
    <property type="match status" value="1"/>
</dbReference>
<keyword evidence="8" id="KW-1185">Reference proteome</keyword>
<evidence type="ECO:0000313" key="8">
    <source>
        <dbReference type="Proteomes" id="UP000190306"/>
    </source>
</evidence>
<dbReference type="SUPFAM" id="SSF46689">
    <property type="entry name" value="Homeodomain-like"/>
    <property type="match status" value="1"/>
</dbReference>
<dbReference type="GeneID" id="93959511"/>
<evidence type="ECO:0000313" key="6">
    <source>
        <dbReference type="EMBL" id="OOQ48213.1"/>
    </source>
</evidence>
<dbReference type="InterPro" id="IPR054156">
    <property type="entry name" value="YxaF_TetR_C"/>
</dbReference>
<dbReference type="EMBL" id="CP050692">
    <property type="protein sequence ID" value="QIT48577.1"/>
    <property type="molecule type" value="Genomic_DNA"/>
</dbReference>
<accession>A0AAE7CPI4</accession>
<sequence>MARGDVQVAKSSNGAPSRERIVVGAADMISRRGLSATSIRDMAKHAQAPLGSTYHYFPEGKQQLATAAVRYTGERIARSLRKELAAGPAAGLRAFLDLWRGIVVGTDFHAGCPVLAVAIEEPPADEVPPALAAAAEVFDQWEGLLADSLREHGADAEQAAQVATLVVAAVEGTVALCRAKRSTEPLDRVAVQLQALIDAAIKS</sequence>
<dbReference type="Gene3D" id="1.10.357.10">
    <property type="entry name" value="Tetracycline Repressor, domain 2"/>
    <property type="match status" value="1"/>
</dbReference>
<dbReference type="GO" id="GO:0003677">
    <property type="term" value="F:DNA binding"/>
    <property type="evidence" value="ECO:0007669"/>
    <property type="project" value="UniProtKB-UniRule"/>
</dbReference>
<evidence type="ECO:0000256" key="3">
    <source>
        <dbReference type="ARBA" id="ARBA00023163"/>
    </source>
</evidence>
<evidence type="ECO:0000256" key="1">
    <source>
        <dbReference type="ARBA" id="ARBA00023015"/>
    </source>
</evidence>
<dbReference type="PANTHER" id="PTHR47506:SF3">
    <property type="entry name" value="HTH-TYPE TRANSCRIPTIONAL REGULATOR LMRA"/>
    <property type="match status" value="1"/>
</dbReference>
<dbReference type="Pfam" id="PF21993">
    <property type="entry name" value="TetR_C_13_2"/>
    <property type="match status" value="1"/>
</dbReference>
<evidence type="ECO:0000313" key="9">
    <source>
        <dbReference type="Proteomes" id="UP000502504"/>
    </source>
</evidence>
<feature type="DNA-binding region" description="H-T-H motif" evidence="4">
    <location>
        <begin position="38"/>
        <end position="57"/>
    </location>
</feature>
<dbReference type="AlphaFoldDB" id="A0AAE7CPI4"/>